<name>A0A2G9SDG2_AQUCT</name>
<organism evidence="1 2">
    <name type="scientific">Aquarana catesbeiana</name>
    <name type="common">American bullfrog</name>
    <name type="synonym">Rana catesbeiana</name>
    <dbReference type="NCBI Taxonomy" id="8400"/>
    <lineage>
        <taxon>Eukaryota</taxon>
        <taxon>Metazoa</taxon>
        <taxon>Chordata</taxon>
        <taxon>Craniata</taxon>
        <taxon>Vertebrata</taxon>
        <taxon>Euteleostomi</taxon>
        <taxon>Amphibia</taxon>
        <taxon>Batrachia</taxon>
        <taxon>Anura</taxon>
        <taxon>Neobatrachia</taxon>
        <taxon>Ranoidea</taxon>
        <taxon>Ranidae</taxon>
        <taxon>Aquarana</taxon>
    </lineage>
</organism>
<evidence type="ECO:0000313" key="2">
    <source>
        <dbReference type="Proteomes" id="UP000228934"/>
    </source>
</evidence>
<gene>
    <name evidence="1" type="ORF">AB205_0193460</name>
</gene>
<sequence>MKPSKHKKLTNHRIVSIKNIQHKNSIFLTSLSVENSEENLKQASNI</sequence>
<evidence type="ECO:0000313" key="1">
    <source>
        <dbReference type="EMBL" id="PIO38132.1"/>
    </source>
</evidence>
<dbReference type="AlphaFoldDB" id="A0A2G9SDG2"/>
<protein>
    <submittedName>
        <fullName evidence="1">Uncharacterized protein</fullName>
    </submittedName>
</protein>
<reference evidence="2" key="1">
    <citation type="journal article" date="2017" name="Nat. Commun.">
        <title>The North American bullfrog draft genome provides insight into hormonal regulation of long noncoding RNA.</title>
        <authorList>
            <person name="Hammond S.A."/>
            <person name="Warren R.L."/>
            <person name="Vandervalk B.P."/>
            <person name="Kucuk E."/>
            <person name="Khan H."/>
            <person name="Gibb E.A."/>
            <person name="Pandoh P."/>
            <person name="Kirk H."/>
            <person name="Zhao Y."/>
            <person name="Jones M."/>
            <person name="Mungall A.J."/>
            <person name="Coope R."/>
            <person name="Pleasance S."/>
            <person name="Moore R.A."/>
            <person name="Holt R.A."/>
            <person name="Round J.M."/>
            <person name="Ohora S."/>
            <person name="Walle B.V."/>
            <person name="Veldhoen N."/>
            <person name="Helbing C.C."/>
            <person name="Birol I."/>
        </authorList>
    </citation>
    <scope>NUCLEOTIDE SEQUENCE [LARGE SCALE GENOMIC DNA]</scope>
</reference>
<dbReference type="Proteomes" id="UP000228934">
    <property type="component" value="Unassembled WGS sequence"/>
</dbReference>
<proteinExistence type="predicted"/>
<keyword evidence="2" id="KW-1185">Reference proteome</keyword>
<dbReference type="EMBL" id="KV924001">
    <property type="protein sequence ID" value="PIO38132.1"/>
    <property type="molecule type" value="Genomic_DNA"/>
</dbReference>
<accession>A0A2G9SDG2</accession>